<dbReference type="InterPro" id="IPR004514">
    <property type="entry name" value="Gln-tRNA-synth"/>
</dbReference>
<evidence type="ECO:0000256" key="7">
    <source>
        <dbReference type="ARBA" id="ARBA00022692"/>
    </source>
</evidence>
<dbReference type="InterPro" id="IPR014729">
    <property type="entry name" value="Rossmann-like_a/b/a_fold"/>
</dbReference>
<dbReference type="FunFam" id="3.40.50.620:FF:000037">
    <property type="entry name" value="Glutamine--tRNA ligase cytoplasmic"/>
    <property type="match status" value="1"/>
</dbReference>
<keyword evidence="16" id="KW-0275">Fatty acid biosynthesis</keyword>
<evidence type="ECO:0000256" key="14">
    <source>
        <dbReference type="ARBA" id="ARBA00023136"/>
    </source>
</evidence>
<evidence type="ECO:0000259" key="22">
    <source>
        <dbReference type="Pfam" id="PF03950"/>
    </source>
</evidence>
<dbReference type="EMBL" id="CP056068">
    <property type="protein sequence ID" value="UKJ90299.2"/>
    <property type="molecule type" value="Genomic_DNA"/>
</dbReference>
<dbReference type="InterPro" id="IPR007482">
    <property type="entry name" value="Tyr_Pase-like_PTPLA"/>
</dbReference>
<dbReference type="Proteomes" id="UP000244803">
    <property type="component" value="Chromosome 2"/>
</dbReference>
<dbReference type="InterPro" id="IPR050132">
    <property type="entry name" value="Gln/Glu-tRNA_Ligase"/>
</dbReference>
<dbReference type="Gene3D" id="3.40.50.620">
    <property type="entry name" value="HUPs"/>
    <property type="match status" value="1"/>
</dbReference>
<name>A0A976M859_THEOR</name>
<reference evidence="24" key="1">
    <citation type="submission" date="2022-07" db="EMBL/GenBank/DDBJ databases">
        <title>Evaluation of T. orientalis genome assembly methods using nanopore sequencing and analysis of variation between genomes.</title>
        <authorList>
            <person name="Yam J."/>
            <person name="Micallef M.L."/>
            <person name="Liu M."/>
            <person name="Djordjevic S.P."/>
            <person name="Bogema D.R."/>
            <person name="Jenkins C."/>
        </authorList>
    </citation>
    <scope>NUCLEOTIDE SEQUENCE</scope>
    <source>
        <strain evidence="24">Fish Creek</strain>
    </source>
</reference>
<keyword evidence="8 19" id="KW-0547">Nucleotide-binding</keyword>
<dbReference type="InterPro" id="IPR020058">
    <property type="entry name" value="Glu/Gln-tRNA-synth_Ib_cat-dom"/>
</dbReference>
<dbReference type="FunFam" id="3.90.800.10:FF:000001">
    <property type="entry name" value="Glutamine--tRNA ligase"/>
    <property type="match status" value="1"/>
</dbReference>
<evidence type="ECO:0000256" key="20">
    <source>
        <dbReference type="SAM" id="Phobius"/>
    </source>
</evidence>
<feature type="transmembrane region" description="Helical" evidence="20">
    <location>
        <begin position="572"/>
        <end position="593"/>
    </location>
</feature>
<keyword evidence="14 20" id="KW-0472">Membrane</keyword>
<dbReference type="PROSITE" id="PS00178">
    <property type="entry name" value="AA_TRNA_LIGASE_I"/>
    <property type="match status" value="1"/>
</dbReference>
<proteinExistence type="inferred from homology"/>
<gene>
    <name evidence="24" type="ORF">MACJ_001231</name>
</gene>
<dbReference type="InterPro" id="IPR011035">
    <property type="entry name" value="Ribosomal_bL25/Gln-tRNA_synth"/>
</dbReference>
<dbReference type="GO" id="GO:0005829">
    <property type="term" value="C:cytosol"/>
    <property type="evidence" value="ECO:0007669"/>
    <property type="project" value="TreeGrafter"/>
</dbReference>
<evidence type="ECO:0000256" key="17">
    <source>
        <dbReference type="ARBA" id="ARBA00023239"/>
    </source>
</evidence>
<evidence type="ECO:0000256" key="13">
    <source>
        <dbReference type="ARBA" id="ARBA00023098"/>
    </source>
</evidence>
<dbReference type="GO" id="GO:0016829">
    <property type="term" value="F:lyase activity"/>
    <property type="evidence" value="ECO:0007669"/>
    <property type="project" value="UniProtKB-KW"/>
</dbReference>
<feature type="domain" description="tRNA synthetases class I (E and Q) anti-codon binding" evidence="23">
    <location>
        <begin position="470"/>
        <end position="546"/>
    </location>
</feature>
<evidence type="ECO:0000256" key="12">
    <source>
        <dbReference type="ARBA" id="ARBA00022989"/>
    </source>
</evidence>
<evidence type="ECO:0000259" key="23">
    <source>
        <dbReference type="Pfam" id="PF20974"/>
    </source>
</evidence>
<dbReference type="OrthoDB" id="10250478at2759"/>
<comment type="pathway">
    <text evidence="2">Lipid metabolism; fatty acid biosynthesis.</text>
</comment>
<dbReference type="SUPFAM" id="SSF50715">
    <property type="entry name" value="Ribosomal protein L25-like"/>
    <property type="match status" value="1"/>
</dbReference>
<dbReference type="InterPro" id="IPR001412">
    <property type="entry name" value="aa-tRNA-synth_I_CS"/>
</dbReference>
<evidence type="ECO:0000256" key="3">
    <source>
        <dbReference type="ARBA" id="ARBA00005594"/>
    </source>
</evidence>
<dbReference type="GO" id="GO:0016020">
    <property type="term" value="C:membrane"/>
    <property type="evidence" value="ECO:0007669"/>
    <property type="project" value="UniProtKB-SubCell"/>
</dbReference>
<keyword evidence="7 20" id="KW-0812">Transmembrane</keyword>
<dbReference type="SUPFAM" id="SSF52374">
    <property type="entry name" value="Nucleotidylyl transferase"/>
    <property type="match status" value="1"/>
</dbReference>
<keyword evidence="11 19" id="KW-0648">Protein biosynthesis</keyword>
<dbReference type="FunFam" id="1.10.1160.10:FF:000001">
    <property type="entry name" value="Glutamine--tRNA ligase"/>
    <property type="match status" value="1"/>
</dbReference>
<dbReference type="GO" id="GO:0004819">
    <property type="term" value="F:glutamine-tRNA ligase activity"/>
    <property type="evidence" value="ECO:0007669"/>
    <property type="project" value="UniProtKB-EC"/>
</dbReference>
<feature type="domain" description="Glutamyl/glutaminyl-tRNA synthetase class Ib anti-codon binding" evidence="22">
    <location>
        <begin position="358"/>
        <end position="452"/>
    </location>
</feature>
<evidence type="ECO:0000256" key="15">
    <source>
        <dbReference type="ARBA" id="ARBA00023146"/>
    </source>
</evidence>
<keyword evidence="5" id="KW-0444">Lipid biosynthesis</keyword>
<dbReference type="InterPro" id="IPR020056">
    <property type="entry name" value="Rbsml_bL25/Gln-tRNA_synth_N"/>
</dbReference>
<evidence type="ECO:0000313" key="25">
    <source>
        <dbReference type="Proteomes" id="UP000244803"/>
    </source>
</evidence>
<dbReference type="NCBIfam" id="NF011291">
    <property type="entry name" value="PRK14703.1"/>
    <property type="match status" value="1"/>
</dbReference>
<organism evidence="24 25">
    <name type="scientific">Theileria orientalis</name>
    <dbReference type="NCBI Taxonomy" id="68886"/>
    <lineage>
        <taxon>Eukaryota</taxon>
        <taxon>Sar</taxon>
        <taxon>Alveolata</taxon>
        <taxon>Apicomplexa</taxon>
        <taxon>Aconoidasida</taxon>
        <taxon>Piroplasmida</taxon>
        <taxon>Theileriidae</taxon>
        <taxon>Theileria</taxon>
    </lineage>
</organism>
<evidence type="ECO:0000256" key="19">
    <source>
        <dbReference type="RuleBase" id="RU363037"/>
    </source>
</evidence>
<dbReference type="Pfam" id="PF04387">
    <property type="entry name" value="PTPLA"/>
    <property type="match status" value="1"/>
</dbReference>
<dbReference type="PANTHER" id="PTHR43097:SF4">
    <property type="entry name" value="GLUTAMINE--TRNA LIGASE"/>
    <property type="match status" value="1"/>
</dbReference>
<evidence type="ECO:0000256" key="2">
    <source>
        <dbReference type="ARBA" id="ARBA00005194"/>
    </source>
</evidence>
<dbReference type="InterPro" id="IPR020059">
    <property type="entry name" value="Glu/Gln-tRNA-synth_Ib_codon-bd"/>
</dbReference>
<evidence type="ECO:0000256" key="18">
    <source>
        <dbReference type="ARBA" id="ARBA00048270"/>
    </source>
</evidence>
<keyword evidence="17" id="KW-0456">Lyase</keyword>
<keyword evidence="10 19" id="KW-0067">ATP-binding</keyword>
<keyword evidence="9" id="KW-0276">Fatty acid metabolism</keyword>
<feature type="transmembrane region" description="Helical" evidence="20">
    <location>
        <begin position="613"/>
        <end position="634"/>
    </location>
</feature>
<evidence type="ECO:0000256" key="5">
    <source>
        <dbReference type="ARBA" id="ARBA00022516"/>
    </source>
</evidence>
<keyword evidence="6 19" id="KW-0436">Ligase</keyword>
<dbReference type="GO" id="GO:0006633">
    <property type="term" value="P:fatty acid biosynthetic process"/>
    <property type="evidence" value="ECO:0007669"/>
    <property type="project" value="UniProtKB-KW"/>
</dbReference>
<evidence type="ECO:0000256" key="11">
    <source>
        <dbReference type="ARBA" id="ARBA00022917"/>
    </source>
</evidence>
<feature type="domain" description="Glutamyl/glutaminyl-tRNA synthetase class Ib catalytic" evidence="21">
    <location>
        <begin position="45"/>
        <end position="354"/>
    </location>
</feature>
<feature type="transmembrane region" description="Helical" evidence="20">
    <location>
        <begin position="711"/>
        <end position="734"/>
    </location>
</feature>
<evidence type="ECO:0000256" key="6">
    <source>
        <dbReference type="ARBA" id="ARBA00022598"/>
    </source>
</evidence>
<evidence type="ECO:0000256" key="8">
    <source>
        <dbReference type="ARBA" id="ARBA00022741"/>
    </source>
</evidence>
<feature type="transmembrane region" description="Helical" evidence="20">
    <location>
        <begin position="754"/>
        <end position="778"/>
    </location>
</feature>
<accession>A0A976M859</accession>
<protein>
    <submittedName>
        <fullName evidence="24">Glutaminyl-tRNA synthetase</fullName>
        <ecNumber evidence="24">6.1.1.18</ecNumber>
    </submittedName>
</protein>
<keyword evidence="12 20" id="KW-1133">Transmembrane helix</keyword>
<dbReference type="GO" id="GO:0005524">
    <property type="term" value="F:ATP binding"/>
    <property type="evidence" value="ECO:0007669"/>
    <property type="project" value="UniProtKB-KW"/>
</dbReference>
<dbReference type="Pfam" id="PF00749">
    <property type="entry name" value="tRNA-synt_1c"/>
    <property type="match status" value="1"/>
</dbReference>
<evidence type="ECO:0000313" key="24">
    <source>
        <dbReference type="EMBL" id="UKJ90299.2"/>
    </source>
</evidence>
<evidence type="ECO:0000256" key="4">
    <source>
        <dbReference type="ARBA" id="ARBA00007811"/>
    </source>
</evidence>
<comment type="subcellular location">
    <subcellularLocation>
        <location evidence="1">Membrane</location>
        <topology evidence="1">Multi-pass membrane protein</topology>
    </subcellularLocation>
</comment>
<comment type="similarity">
    <text evidence="4">Belongs to the very long-chain fatty acids dehydratase HACD family.</text>
</comment>
<comment type="similarity">
    <text evidence="3 19">Belongs to the class-I aminoacyl-tRNA synthetase family.</text>
</comment>
<dbReference type="NCBIfam" id="TIGR00440">
    <property type="entry name" value="glnS"/>
    <property type="match status" value="1"/>
</dbReference>
<evidence type="ECO:0000259" key="21">
    <source>
        <dbReference type="Pfam" id="PF00749"/>
    </source>
</evidence>
<dbReference type="InterPro" id="IPR049437">
    <property type="entry name" value="tRNA-synt_1c_C2"/>
</dbReference>
<comment type="catalytic activity">
    <reaction evidence="18">
        <text>tRNA(Gln) + L-glutamine + ATP = L-glutaminyl-tRNA(Gln) + AMP + diphosphate</text>
        <dbReference type="Rhea" id="RHEA:20121"/>
        <dbReference type="Rhea" id="RHEA-COMP:9662"/>
        <dbReference type="Rhea" id="RHEA-COMP:9681"/>
        <dbReference type="ChEBI" id="CHEBI:30616"/>
        <dbReference type="ChEBI" id="CHEBI:33019"/>
        <dbReference type="ChEBI" id="CHEBI:58359"/>
        <dbReference type="ChEBI" id="CHEBI:78442"/>
        <dbReference type="ChEBI" id="CHEBI:78521"/>
        <dbReference type="ChEBI" id="CHEBI:456215"/>
        <dbReference type="EC" id="6.1.1.18"/>
    </reaction>
</comment>
<dbReference type="EC" id="6.1.1.18" evidence="24"/>
<dbReference type="Gene3D" id="2.40.240.10">
    <property type="entry name" value="Ribosomal Protein L25, Chain P"/>
    <property type="match status" value="2"/>
</dbReference>
<dbReference type="AlphaFoldDB" id="A0A976M859"/>
<keyword evidence="13" id="KW-0443">Lipid metabolism</keyword>
<keyword evidence="15 19" id="KW-0030">Aminoacyl-tRNA synthetase</keyword>
<dbReference type="InterPro" id="IPR000924">
    <property type="entry name" value="Glu/Gln-tRNA-synth"/>
</dbReference>
<dbReference type="Pfam" id="PF20974">
    <property type="entry name" value="tRNA-synt_1c_C2"/>
    <property type="match status" value="1"/>
</dbReference>
<dbReference type="PANTHER" id="PTHR43097">
    <property type="entry name" value="GLUTAMINE-TRNA LIGASE"/>
    <property type="match status" value="1"/>
</dbReference>
<dbReference type="GO" id="GO:0006425">
    <property type="term" value="P:glutaminyl-tRNA aminoacylation"/>
    <property type="evidence" value="ECO:0007669"/>
    <property type="project" value="InterPro"/>
</dbReference>
<dbReference type="Pfam" id="PF03950">
    <property type="entry name" value="tRNA-synt_1c_C"/>
    <property type="match status" value="1"/>
</dbReference>
<evidence type="ECO:0000256" key="1">
    <source>
        <dbReference type="ARBA" id="ARBA00004141"/>
    </source>
</evidence>
<evidence type="ECO:0000256" key="9">
    <source>
        <dbReference type="ARBA" id="ARBA00022832"/>
    </source>
</evidence>
<evidence type="ECO:0000256" key="16">
    <source>
        <dbReference type="ARBA" id="ARBA00023160"/>
    </source>
</evidence>
<sequence length="784" mass="91966">MAKTASPVNSLSTNMDKLSVSDSKDQTNFILQIVEEDIRSGKHKEVVTRFPPEPNGFLHIGHAKSICLNFELSKRFGGRTHLRFDDTNPLTEEVEYIESIKNDVRWLGYDWGEHLYYASDYFDQLYEWAVVLIKKGLAYVDDQSIDEIRATRGSLTEPGVESPYRNRSIEENLDLFEKMKDGHFPDGKCVLRAKIDMSSGNMNMRDPILYRIIRSTHPNTGDKWIIYPMYDFVHGQSDSIEGITHSICTTEFELHRPLYEWFQEMLDIPRTRQIEFARLNLSYCVMSKRLLLHLVNNNMVAGWDDPRMPTISGLRRRGCTPESIRNFCSKIGLAKRKNTIQIELLENCIRDSLNKCSKRFFAILDPLLVEIENLDETFSEVVEVNTDPDHQRQLTFCKHIYVDRKDFTETPSSDFYRLYPGNEVRLFYTYWIKCTKVVKNGDVVEKIICEYDPTTKGGKPEDATRKVKATIHWMSKEDFYPATFRWYSRLFTKPDPKEGTEGELGWLENLNKESLKVYRGYVEKKATELKVGDPIQFERTGYFTKDPDSTESESVFNLTITLVDALLKSVGLIHNTVVLVGWLYVELLVLYFLHKHLYNGKKLDFKLLNKIDLWRNVSLEYKIIVVVTSLNLLFLPDTKGERKERLWLLFNHSKAALLYFVAFKLLGEEIDLKWSMMNLSLFKLLSLAETLNRFNNFIEQKIEFLEWLHHILFMVLYPLITLSEMMLITSSFKFLRRFDRYKLFPSSMPNRYNFYVNLHHLYKLLPAPMIIYSAIFYFTKCKHA</sequence>
<evidence type="ECO:0000256" key="10">
    <source>
        <dbReference type="ARBA" id="ARBA00022840"/>
    </source>
</evidence>
<dbReference type="PRINTS" id="PR00987">
    <property type="entry name" value="TRNASYNTHGLU"/>
</dbReference>